<dbReference type="EMBL" id="CM042033">
    <property type="protein sequence ID" value="KAI3774714.1"/>
    <property type="molecule type" value="Genomic_DNA"/>
</dbReference>
<gene>
    <name evidence="1" type="ORF">L1987_49274</name>
</gene>
<protein>
    <submittedName>
        <fullName evidence="1">Uncharacterized protein</fullName>
    </submittedName>
</protein>
<keyword evidence="2" id="KW-1185">Reference proteome</keyword>
<proteinExistence type="predicted"/>
<sequence>MVVPSYCMPMHNLLTAGCMAVPGYRLPMHDLFMDGSMVVLGSHLTMSNLLMASCMAVLGYNLPMHDLLVASCMDVSGYRMPISRDLNGHAHTNRLFSRTPSQNQYLMTCRTHHAALCAPFDRFLTCNDLNPFSKLIQVLQQCITQFQTFPNN</sequence>
<name>A0ACB9FTM0_9ASTR</name>
<comment type="caution">
    <text evidence="1">The sequence shown here is derived from an EMBL/GenBank/DDBJ whole genome shotgun (WGS) entry which is preliminary data.</text>
</comment>
<dbReference type="Proteomes" id="UP001056120">
    <property type="component" value="Linkage Group LG16"/>
</dbReference>
<accession>A0ACB9FTM0</accession>
<organism evidence="1 2">
    <name type="scientific">Smallanthus sonchifolius</name>
    <dbReference type="NCBI Taxonomy" id="185202"/>
    <lineage>
        <taxon>Eukaryota</taxon>
        <taxon>Viridiplantae</taxon>
        <taxon>Streptophyta</taxon>
        <taxon>Embryophyta</taxon>
        <taxon>Tracheophyta</taxon>
        <taxon>Spermatophyta</taxon>
        <taxon>Magnoliopsida</taxon>
        <taxon>eudicotyledons</taxon>
        <taxon>Gunneridae</taxon>
        <taxon>Pentapetalae</taxon>
        <taxon>asterids</taxon>
        <taxon>campanulids</taxon>
        <taxon>Asterales</taxon>
        <taxon>Asteraceae</taxon>
        <taxon>Asteroideae</taxon>
        <taxon>Heliantheae alliance</taxon>
        <taxon>Millerieae</taxon>
        <taxon>Smallanthus</taxon>
    </lineage>
</organism>
<evidence type="ECO:0000313" key="1">
    <source>
        <dbReference type="EMBL" id="KAI3774714.1"/>
    </source>
</evidence>
<reference evidence="1 2" key="2">
    <citation type="journal article" date="2022" name="Mol. Ecol. Resour.">
        <title>The genomes of chicory, endive, great burdock and yacon provide insights into Asteraceae paleo-polyploidization history and plant inulin production.</title>
        <authorList>
            <person name="Fan W."/>
            <person name="Wang S."/>
            <person name="Wang H."/>
            <person name="Wang A."/>
            <person name="Jiang F."/>
            <person name="Liu H."/>
            <person name="Zhao H."/>
            <person name="Xu D."/>
            <person name="Zhang Y."/>
        </authorList>
    </citation>
    <scope>NUCLEOTIDE SEQUENCE [LARGE SCALE GENOMIC DNA]</scope>
    <source>
        <strain evidence="2">cv. Yunnan</strain>
        <tissue evidence="1">Leaves</tissue>
    </source>
</reference>
<reference evidence="2" key="1">
    <citation type="journal article" date="2022" name="Mol. Ecol. Resour.">
        <title>The genomes of chicory, endive, great burdock and yacon provide insights into Asteraceae palaeo-polyploidization history and plant inulin production.</title>
        <authorList>
            <person name="Fan W."/>
            <person name="Wang S."/>
            <person name="Wang H."/>
            <person name="Wang A."/>
            <person name="Jiang F."/>
            <person name="Liu H."/>
            <person name="Zhao H."/>
            <person name="Xu D."/>
            <person name="Zhang Y."/>
        </authorList>
    </citation>
    <scope>NUCLEOTIDE SEQUENCE [LARGE SCALE GENOMIC DNA]</scope>
    <source>
        <strain evidence="2">cv. Yunnan</strain>
    </source>
</reference>
<evidence type="ECO:0000313" key="2">
    <source>
        <dbReference type="Proteomes" id="UP001056120"/>
    </source>
</evidence>